<keyword evidence="2" id="KW-1185">Reference proteome</keyword>
<evidence type="ECO:0000313" key="1">
    <source>
        <dbReference type="EMBL" id="GAA2635685.1"/>
    </source>
</evidence>
<proteinExistence type="predicted"/>
<dbReference type="EMBL" id="BAAATD010000020">
    <property type="protein sequence ID" value="GAA2635685.1"/>
    <property type="molecule type" value="Genomic_DNA"/>
</dbReference>
<dbReference type="RefSeq" id="WP_344548546.1">
    <property type="nucleotide sequence ID" value="NZ_BAAATD010000020.1"/>
</dbReference>
<gene>
    <name evidence="1" type="ORF">GCM10010411_88440</name>
</gene>
<comment type="caution">
    <text evidence="1">The sequence shown here is derived from an EMBL/GenBank/DDBJ whole genome shotgun (WGS) entry which is preliminary data.</text>
</comment>
<sequence length="110" mass="12481">MDRNVVYDYVASIGGCSEEWGNRPVQNVRYRANFWDDAVPEWLKRRDHPGAWPPADQHNPEEGCGEPRKLEFANNTRLNPGQACSGNPACTAIVRNAGLLPPYRHLLRRP</sequence>
<evidence type="ECO:0000313" key="2">
    <source>
        <dbReference type="Proteomes" id="UP001501509"/>
    </source>
</evidence>
<reference evidence="2" key="1">
    <citation type="journal article" date="2019" name="Int. J. Syst. Evol. Microbiol.">
        <title>The Global Catalogue of Microorganisms (GCM) 10K type strain sequencing project: providing services to taxonomists for standard genome sequencing and annotation.</title>
        <authorList>
            <consortium name="The Broad Institute Genomics Platform"/>
            <consortium name="The Broad Institute Genome Sequencing Center for Infectious Disease"/>
            <person name="Wu L."/>
            <person name="Ma J."/>
        </authorList>
    </citation>
    <scope>NUCLEOTIDE SEQUENCE [LARGE SCALE GENOMIC DNA]</scope>
    <source>
        <strain evidence="2">JCM 6833</strain>
    </source>
</reference>
<protein>
    <submittedName>
        <fullName evidence="1">Uncharacterized protein</fullName>
    </submittedName>
</protein>
<organism evidence="1 2">
    <name type="scientific">Actinomadura fulvescens</name>
    <dbReference type="NCBI Taxonomy" id="46160"/>
    <lineage>
        <taxon>Bacteria</taxon>
        <taxon>Bacillati</taxon>
        <taxon>Actinomycetota</taxon>
        <taxon>Actinomycetes</taxon>
        <taxon>Streptosporangiales</taxon>
        <taxon>Thermomonosporaceae</taxon>
        <taxon>Actinomadura</taxon>
    </lineage>
</organism>
<dbReference type="Proteomes" id="UP001501509">
    <property type="component" value="Unassembled WGS sequence"/>
</dbReference>
<accession>A0ABP6DBY7</accession>
<name>A0ABP6DBY7_9ACTN</name>